<organism evidence="1">
    <name type="scientific">marine sediment metagenome</name>
    <dbReference type="NCBI Taxonomy" id="412755"/>
    <lineage>
        <taxon>unclassified sequences</taxon>
        <taxon>metagenomes</taxon>
        <taxon>ecological metagenomes</taxon>
    </lineage>
</organism>
<dbReference type="EMBL" id="BARW01016907">
    <property type="protein sequence ID" value="GAI96552.1"/>
    <property type="molecule type" value="Genomic_DNA"/>
</dbReference>
<accession>X1SU24</accession>
<evidence type="ECO:0008006" key="2">
    <source>
        <dbReference type="Google" id="ProtNLM"/>
    </source>
</evidence>
<dbReference type="AlphaFoldDB" id="X1SU24"/>
<protein>
    <recommendedName>
        <fullName evidence="2">ABM domain-containing protein</fullName>
    </recommendedName>
</protein>
<reference evidence="1" key="1">
    <citation type="journal article" date="2014" name="Front. Microbiol.">
        <title>High frequency of phylogenetically diverse reductive dehalogenase-homologous genes in deep subseafloor sedimentary metagenomes.</title>
        <authorList>
            <person name="Kawai M."/>
            <person name="Futagami T."/>
            <person name="Toyoda A."/>
            <person name="Takaki Y."/>
            <person name="Nishi S."/>
            <person name="Hori S."/>
            <person name="Arai W."/>
            <person name="Tsubouchi T."/>
            <person name="Morono Y."/>
            <person name="Uchiyama I."/>
            <person name="Ito T."/>
            <person name="Fujiyama A."/>
            <person name="Inagaki F."/>
            <person name="Takami H."/>
        </authorList>
    </citation>
    <scope>NUCLEOTIDE SEQUENCE</scope>
    <source>
        <strain evidence="1">Expedition CK06-06</strain>
    </source>
</reference>
<comment type="caution">
    <text evidence="1">The sequence shown here is derived from an EMBL/GenBank/DDBJ whole genome shotgun (WGS) entry which is preliminary data.</text>
</comment>
<name>X1SU24_9ZZZZ</name>
<gene>
    <name evidence="1" type="ORF">S12H4_29326</name>
</gene>
<sequence>MVIVIMRLIQRVANGKWDELEELDKKFNELEDKIGYPPKKRYRSLSGAYDNNVVIVEREWQSLSKMEKIMTKGFLDPEYTKLSKKLDSIIEWQKTELYVPHPPFPA</sequence>
<evidence type="ECO:0000313" key="1">
    <source>
        <dbReference type="EMBL" id="GAI96552.1"/>
    </source>
</evidence>
<proteinExistence type="predicted"/>